<keyword evidence="4" id="KW-1003">Cell membrane</keyword>
<protein>
    <recommendedName>
        <fullName evidence="8">ATP-binding cassette domain-containing protein</fullName>
    </recommendedName>
</protein>
<evidence type="ECO:0000256" key="4">
    <source>
        <dbReference type="ARBA" id="ARBA00022475"/>
    </source>
</evidence>
<name>A0A7H0GLZ7_9BURK</name>
<dbReference type="AlphaFoldDB" id="A0A7H0GLZ7"/>
<dbReference type="SUPFAM" id="SSF52540">
    <property type="entry name" value="P-loop containing nucleoside triphosphate hydrolases"/>
    <property type="match status" value="1"/>
</dbReference>
<keyword evidence="3" id="KW-0813">Transport</keyword>
<organism evidence="6 7">
    <name type="scientific">Diaphorobacter aerolatus</name>
    <dbReference type="NCBI Taxonomy" id="1288495"/>
    <lineage>
        <taxon>Bacteria</taxon>
        <taxon>Pseudomonadati</taxon>
        <taxon>Pseudomonadota</taxon>
        <taxon>Betaproteobacteria</taxon>
        <taxon>Burkholderiales</taxon>
        <taxon>Comamonadaceae</taxon>
        <taxon>Diaphorobacter</taxon>
    </lineage>
</organism>
<dbReference type="Gene3D" id="3.40.50.300">
    <property type="entry name" value="P-loop containing nucleotide triphosphate hydrolases"/>
    <property type="match status" value="1"/>
</dbReference>
<evidence type="ECO:0000313" key="6">
    <source>
        <dbReference type="EMBL" id="QNP49313.1"/>
    </source>
</evidence>
<evidence type="ECO:0000256" key="1">
    <source>
        <dbReference type="ARBA" id="ARBA00004202"/>
    </source>
</evidence>
<dbReference type="InterPro" id="IPR050086">
    <property type="entry name" value="MetN_ABC_transporter-like"/>
</dbReference>
<dbReference type="InterPro" id="IPR027417">
    <property type="entry name" value="P-loop_NTPase"/>
</dbReference>
<keyword evidence="5" id="KW-0472">Membrane</keyword>
<dbReference type="Proteomes" id="UP000516028">
    <property type="component" value="Chromosome"/>
</dbReference>
<evidence type="ECO:0008006" key="8">
    <source>
        <dbReference type="Google" id="ProtNLM"/>
    </source>
</evidence>
<dbReference type="KEGG" id="daer:H9K75_04410"/>
<dbReference type="GO" id="GO:0005886">
    <property type="term" value="C:plasma membrane"/>
    <property type="evidence" value="ECO:0007669"/>
    <property type="project" value="UniProtKB-SubCell"/>
</dbReference>
<evidence type="ECO:0000313" key="7">
    <source>
        <dbReference type="Proteomes" id="UP000516028"/>
    </source>
</evidence>
<evidence type="ECO:0000256" key="3">
    <source>
        <dbReference type="ARBA" id="ARBA00022448"/>
    </source>
</evidence>
<sequence length="134" mass="15696">MLIDEPTSGMPEATAQEIIDLIRTLSGTVPVLVVTHNQRHARAMAKEVILLASGMVQEQTPAARFFEAPQSESGRQFLLTGSCPEVPLWPTRMWWRTSISRLHRKRQNRAPYRWRKICRRRWRHPLTQHSFLER</sequence>
<evidence type="ECO:0000256" key="5">
    <source>
        <dbReference type="ARBA" id="ARBA00023136"/>
    </source>
</evidence>
<dbReference type="RefSeq" id="WP_187724905.1">
    <property type="nucleotide sequence ID" value="NZ_CP060783.1"/>
</dbReference>
<proteinExistence type="inferred from homology"/>
<dbReference type="EMBL" id="CP060783">
    <property type="protein sequence ID" value="QNP49313.1"/>
    <property type="molecule type" value="Genomic_DNA"/>
</dbReference>
<comment type="subcellular location">
    <subcellularLocation>
        <location evidence="1">Cell membrane</location>
        <topology evidence="1">Peripheral membrane protein</topology>
    </subcellularLocation>
</comment>
<dbReference type="PANTHER" id="PTHR43166">
    <property type="entry name" value="AMINO ACID IMPORT ATP-BINDING PROTEIN"/>
    <property type="match status" value="1"/>
</dbReference>
<keyword evidence="7" id="KW-1185">Reference proteome</keyword>
<reference evidence="6 7" key="1">
    <citation type="submission" date="2020-08" db="EMBL/GenBank/DDBJ databases">
        <title>Genome sequence of Diaphorobacter aerolatus KACC 16536T.</title>
        <authorList>
            <person name="Hyun D.-W."/>
            <person name="Bae J.-W."/>
        </authorList>
    </citation>
    <scope>NUCLEOTIDE SEQUENCE [LARGE SCALE GENOMIC DNA]</scope>
    <source>
        <strain evidence="6 7">KACC 16536</strain>
    </source>
</reference>
<gene>
    <name evidence="6" type="ORF">H9K75_04410</name>
</gene>
<evidence type="ECO:0000256" key="2">
    <source>
        <dbReference type="ARBA" id="ARBA00005417"/>
    </source>
</evidence>
<comment type="similarity">
    <text evidence="2">Belongs to the ABC transporter superfamily.</text>
</comment>
<accession>A0A7H0GLZ7</accession>
<dbReference type="PANTHER" id="PTHR43166:SF9">
    <property type="entry name" value="GLUTAMATE_ASPARTATE IMPORT ATP-BINDING PROTEIN GLTL"/>
    <property type="match status" value="1"/>
</dbReference>